<gene>
    <name evidence="1" type="ORF">SCLCIDRAFT_35265</name>
</gene>
<dbReference type="HOGENOM" id="CLU_165644_1_0_1"/>
<proteinExistence type="predicted"/>
<evidence type="ECO:0000313" key="2">
    <source>
        <dbReference type="Proteomes" id="UP000053989"/>
    </source>
</evidence>
<dbReference type="Proteomes" id="UP000053989">
    <property type="component" value="Unassembled WGS sequence"/>
</dbReference>
<feature type="non-terminal residue" evidence="1">
    <location>
        <position position="1"/>
    </location>
</feature>
<dbReference type="InParanoid" id="A0A0C3DEP0"/>
<accession>A0A0C3DEP0</accession>
<sequence length="71" mass="7863">DTIVSPISGPLPCGFCGWCREADCTLMMKTLSRSIQWLMQCLCMEPFQYGSANKGSDNHSCHDVPMICTLC</sequence>
<name>A0A0C3DEP0_9AGAM</name>
<evidence type="ECO:0000313" key="1">
    <source>
        <dbReference type="EMBL" id="KIM59145.1"/>
    </source>
</evidence>
<organism evidence="1 2">
    <name type="scientific">Scleroderma citrinum Foug A</name>
    <dbReference type="NCBI Taxonomy" id="1036808"/>
    <lineage>
        <taxon>Eukaryota</taxon>
        <taxon>Fungi</taxon>
        <taxon>Dikarya</taxon>
        <taxon>Basidiomycota</taxon>
        <taxon>Agaricomycotina</taxon>
        <taxon>Agaricomycetes</taxon>
        <taxon>Agaricomycetidae</taxon>
        <taxon>Boletales</taxon>
        <taxon>Sclerodermatineae</taxon>
        <taxon>Sclerodermataceae</taxon>
        <taxon>Scleroderma</taxon>
    </lineage>
</organism>
<reference evidence="1 2" key="1">
    <citation type="submission" date="2014-04" db="EMBL/GenBank/DDBJ databases">
        <authorList>
            <consortium name="DOE Joint Genome Institute"/>
            <person name="Kuo A."/>
            <person name="Kohler A."/>
            <person name="Nagy L.G."/>
            <person name="Floudas D."/>
            <person name="Copeland A."/>
            <person name="Barry K.W."/>
            <person name="Cichocki N."/>
            <person name="Veneault-Fourrey C."/>
            <person name="LaButti K."/>
            <person name="Lindquist E.A."/>
            <person name="Lipzen A."/>
            <person name="Lundell T."/>
            <person name="Morin E."/>
            <person name="Murat C."/>
            <person name="Sun H."/>
            <person name="Tunlid A."/>
            <person name="Henrissat B."/>
            <person name="Grigoriev I.V."/>
            <person name="Hibbett D.S."/>
            <person name="Martin F."/>
            <person name="Nordberg H.P."/>
            <person name="Cantor M.N."/>
            <person name="Hua S.X."/>
        </authorList>
    </citation>
    <scope>NUCLEOTIDE SEQUENCE [LARGE SCALE GENOMIC DNA]</scope>
    <source>
        <strain evidence="1 2">Foug A</strain>
    </source>
</reference>
<dbReference type="AlphaFoldDB" id="A0A0C3DEP0"/>
<feature type="non-terminal residue" evidence="1">
    <location>
        <position position="71"/>
    </location>
</feature>
<protein>
    <submittedName>
        <fullName evidence="1">Uncharacterized protein</fullName>
    </submittedName>
</protein>
<keyword evidence="2" id="KW-1185">Reference proteome</keyword>
<dbReference type="OrthoDB" id="2953545at2759"/>
<reference evidence="2" key="2">
    <citation type="submission" date="2015-01" db="EMBL/GenBank/DDBJ databases">
        <title>Evolutionary Origins and Diversification of the Mycorrhizal Mutualists.</title>
        <authorList>
            <consortium name="DOE Joint Genome Institute"/>
            <consortium name="Mycorrhizal Genomics Consortium"/>
            <person name="Kohler A."/>
            <person name="Kuo A."/>
            <person name="Nagy L.G."/>
            <person name="Floudas D."/>
            <person name="Copeland A."/>
            <person name="Barry K.W."/>
            <person name="Cichocki N."/>
            <person name="Veneault-Fourrey C."/>
            <person name="LaButti K."/>
            <person name="Lindquist E.A."/>
            <person name="Lipzen A."/>
            <person name="Lundell T."/>
            <person name="Morin E."/>
            <person name="Murat C."/>
            <person name="Riley R."/>
            <person name="Ohm R."/>
            <person name="Sun H."/>
            <person name="Tunlid A."/>
            <person name="Henrissat B."/>
            <person name="Grigoriev I.V."/>
            <person name="Hibbett D.S."/>
            <person name="Martin F."/>
        </authorList>
    </citation>
    <scope>NUCLEOTIDE SEQUENCE [LARGE SCALE GENOMIC DNA]</scope>
    <source>
        <strain evidence="2">Foug A</strain>
    </source>
</reference>
<dbReference type="EMBL" id="KN822077">
    <property type="protein sequence ID" value="KIM59145.1"/>
    <property type="molecule type" value="Genomic_DNA"/>
</dbReference>